<evidence type="ECO:0000313" key="4">
    <source>
        <dbReference type="Proteomes" id="UP000294802"/>
    </source>
</evidence>
<dbReference type="EC" id="3.1.1.96" evidence="2"/>
<dbReference type="NCBIfam" id="TIGR00256">
    <property type="entry name" value="D-aminoacyl-tRNA deacylase"/>
    <property type="match status" value="1"/>
</dbReference>
<dbReference type="HAMAP" id="MF_00518">
    <property type="entry name" value="Deacylase_Dtd"/>
    <property type="match status" value="1"/>
</dbReference>
<gene>
    <name evidence="2" type="primary">dtd</name>
    <name evidence="3" type="ORF">ERX29_00150</name>
</gene>
<keyword evidence="2" id="KW-0963">Cytoplasm</keyword>
<comment type="caution">
    <text evidence="3">The sequence shown here is derived from an EMBL/GenBank/DDBJ whole genome shotgun (WGS) entry which is preliminary data.</text>
</comment>
<dbReference type="InterPro" id="IPR003732">
    <property type="entry name" value="Daa-tRNA_deacyls_DTD"/>
</dbReference>
<comment type="similarity">
    <text evidence="1 2">Belongs to the DTD family.</text>
</comment>
<reference evidence="3 4" key="1">
    <citation type="submission" date="2019-01" db="EMBL/GenBank/DDBJ databases">
        <title>Draft genome sequences of the type strains of six Macrococcus species.</title>
        <authorList>
            <person name="Mazhar S."/>
            <person name="Altermann E."/>
            <person name="Hill C."/>
            <person name="Mcauliffe O."/>
        </authorList>
    </citation>
    <scope>NUCLEOTIDE SEQUENCE [LARGE SCALE GENOMIC DNA]</scope>
    <source>
        <strain evidence="3 4">CCM4815</strain>
    </source>
</reference>
<dbReference type="EC" id="3.1.1.-" evidence="2"/>
<dbReference type="Gene3D" id="3.50.80.10">
    <property type="entry name" value="D-tyrosyl-tRNA(Tyr) deacylase"/>
    <property type="match status" value="1"/>
</dbReference>
<evidence type="ECO:0000313" key="3">
    <source>
        <dbReference type="EMBL" id="TDM13051.1"/>
    </source>
</evidence>
<keyword evidence="2" id="KW-0820">tRNA-binding</keyword>
<comment type="catalytic activity">
    <reaction evidence="2">
        <text>a D-aminoacyl-tRNA + H2O = a tRNA + a D-alpha-amino acid + H(+)</text>
        <dbReference type="Rhea" id="RHEA:13953"/>
        <dbReference type="Rhea" id="RHEA-COMP:10123"/>
        <dbReference type="Rhea" id="RHEA-COMP:10124"/>
        <dbReference type="ChEBI" id="CHEBI:15377"/>
        <dbReference type="ChEBI" id="CHEBI:15378"/>
        <dbReference type="ChEBI" id="CHEBI:59871"/>
        <dbReference type="ChEBI" id="CHEBI:78442"/>
        <dbReference type="ChEBI" id="CHEBI:79333"/>
        <dbReference type="EC" id="3.1.1.96"/>
    </reaction>
</comment>
<name>A0A4R6BX44_9STAP</name>
<comment type="function">
    <text evidence="2">An aminoacyl-tRNA editing enzyme that deacylates mischarged D-aminoacyl-tRNAs. Also deacylates mischarged glycyl-tRNA(Ala), protecting cells against glycine mischarging by AlaRS. Acts via tRNA-based rather than protein-based catalysis; rejects L-amino acids rather than detecting D-amino acids in the active site. By recycling D-aminoacyl-tRNA to D-amino acids and free tRNA molecules, this enzyme counteracts the toxicity associated with the formation of D-aminoacyl-tRNA entities in vivo and helps enforce protein L-homochirality.</text>
</comment>
<dbReference type="InterPro" id="IPR023509">
    <property type="entry name" value="DTD-like_sf"/>
</dbReference>
<dbReference type="PANTHER" id="PTHR10472:SF5">
    <property type="entry name" value="D-AMINOACYL-TRNA DEACYLASE 1"/>
    <property type="match status" value="1"/>
</dbReference>
<dbReference type="GO" id="GO:0005737">
    <property type="term" value="C:cytoplasm"/>
    <property type="evidence" value="ECO:0007669"/>
    <property type="project" value="UniProtKB-SubCell"/>
</dbReference>
<dbReference type="Proteomes" id="UP000294802">
    <property type="component" value="Unassembled WGS sequence"/>
</dbReference>
<comment type="catalytic activity">
    <reaction evidence="2">
        <text>glycyl-tRNA(Ala) + H2O = tRNA(Ala) + glycine + H(+)</text>
        <dbReference type="Rhea" id="RHEA:53744"/>
        <dbReference type="Rhea" id="RHEA-COMP:9657"/>
        <dbReference type="Rhea" id="RHEA-COMP:13640"/>
        <dbReference type="ChEBI" id="CHEBI:15377"/>
        <dbReference type="ChEBI" id="CHEBI:15378"/>
        <dbReference type="ChEBI" id="CHEBI:57305"/>
        <dbReference type="ChEBI" id="CHEBI:78442"/>
        <dbReference type="ChEBI" id="CHEBI:78522"/>
    </reaction>
</comment>
<dbReference type="Pfam" id="PF02580">
    <property type="entry name" value="Tyr_Deacylase"/>
    <property type="match status" value="1"/>
</dbReference>
<dbReference type="PANTHER" id="PTHR10472">
    <property type="entry name" value="D-TYROSYL-TRNA TYR DEACYLASE"/>
    <property type="match status" value="1"/>
</dbReference>
<dbReference type="GO" id="GO:0019478">
    <property type="term" value="P:D-amino acid catabolic process"/>
    <property type="evidence" value="ECO:0007669"/>
    <property type="project" value="UniProtKB-UniRule"/>
</dbReference>
<protein>
    <recommendedName>
        <fullName evidence="2">D-aminoacyl-tRNA deacylase</fullName>
        <shortName evidence="2">DTD</shortName>
        <ecNumber evidence="2">3.1.1.96</ecNumber>
    </recommendedName>
    <alternativeName>
        <fullName evidence="2">Gly-tRNA(Ala) deacylase</fullName>
        <ecNumber evidence="2">3.1.1.-</ecNumber>
    </alternativeName>
</protein>
<feature type="short sequence motif" description="Gly-cisPro motif, important for rejection of L-amino acids" evidence="2">
    <location>
        <begin position="136"/>
        <end position="137"/>
    </location>
</feature>
<dbReference type="GO" id="GO:0043908">
    <property type="term" value="F:Ser(Gly)-tRNA(Ala) hydrolase activity"/>
    <property type="evidence" value="ECO:0007669"/>
    <property type="project" value="UniProtKB-UniRule"/>
</dbReference>
<keyword evidence="4" id="KW-1185">Reference proteome</keyword>
<dbReference type="GO" id="GO:0051500">
    <property type="term" value="F:D-tyrosyl-tRNA(Tyr) deacylase activity"/>
    <property type="evidence" value="ECO:0007669"/>
    <property type="project" value="TreeGrafter"/>
</dbReference>
<dbReference type="RefSeq" id="WP_133442653.1">
    <property type="nucleotide sequence ID" value="NZ_SCWB01000001.1"/>
</dbReference>
<keyword evidence="2" id="KW-0694">RNA-binding</keyword>
<dbReference type="EMBL" id="SCWB01000001">
    <property type="protein sequence ID" value="TDM13051.1"/>
    <property type="molecule type" value="Genomic_DNA"/>
</dbReference>
<dbReference type="SUPFAM" id="SSF69500">
    <property type="entry name" value="DTD-like"/>
    <property type="match status" value="1"/>
</dbReference>
<dbReference type="AlphaFoldDB" id="A0A4R6BX44"/>
<comment type="subcellular location">
    <subcellularLocation>
        <location evidence="2">Cytoplasm</location>
    </subcellularLocation>
</comment>
<organism evidence="3 4">
    <name type="scientific">Macrococcus lamae</name>
    <dbReference type="NCBI Taxonomy" id="198484"/>
    <lineage>
        <taxon>Bacteria</taxon>
        <taxon>Bacillati</taxon>
        <taxon>Bacillota</taxon>
        <taxon>Bacilli</taxon>
        <taxon>Bacillales</taxon>
        <taxon>Staphylococcaceae</taxon>
        <taxon>Macrococcus</taxon>
    </lineage>
</organism>
<keyword evidence="2 3" id="KW-0378">Hydrolase</keyword>
<comment type="domain">
    <text evidence="2">A Gly-cisPro motif from one monomer fits into the active site of the other monomer to allow specific chiral rejection of L-amino acids.</text>
</comment>
<dbReference type="GO" id="GO:0000049">
    <property type="term" value="F:tRNA binding"/>
    <property type="evidence" value="ECO:0007669"/>
    <property type="project" value="UniProtKB-UniRule"/>
</dbReference>
<sequence length="150" mass="17000">MKVILQRVKRASVKSVNVYHEIGPGFLLLVGIGNDTTDEDLKVMARKIAQTRIFEDDNQKMNLSIKEAEGEILSVSQFTLYADVKKGNRPSFTRAMNPDTAREYYEKFNDYLVQEGITVKPGDFGEMMDIELINDGPVTVIFESFEGKLK</sequence>
<proteinExistence type="inferred from homology"/>
<dbReference type="FunFam" id="3.50.80.10:FF:000001">
    <property type="entry name" value="D-aminoacyl-tRNA deacylase"/>
    <property type="match status" value="1"/>
</dbReference>
<evidence type="ECO:0000256" key="2">
    <source>
        <dbReference type="HAMAP-Rule" id="MF_00518"/>
    </source>
</evidence>
<accession>A0A4R6BX44</accession>
<evidence type="ECO:0000256" key="1">
    <source>
        <dbReference type="ARBA" id="ARBA00009673"/>
    </source>
</evidence>
<comment type="subunit">
    <text evidence="2">Homodimer.</text>
</comment>
<dbReference type="GO" id="GO:0106026">
    <property type="term" value="F:Gly-tRNA(Ala) deacylase activity"/>
    <property type="evidence" value="ECO:0007669"/>
    <property type="project" value="UniProtKB-UniRule"/>
</dbReference>
<dbReference type="OrthoDB" id="9801395at2"/>